<comment type="similarity">
    <text evidence="1">Belongs to the DNase II family.</text>
</comment>
<evidence type="ECO:0000313" key="4">
    <source>
        <dbReference type="Proteomes" id="UP000005408"/>
    </source>
</evidence>
<evidence type="ECO:0000256" key="1">
    <source>
        <dbReference type="ARBA" id="ARBA00007527"/>
    </source>
</evidence>
<sequence>MYNDQPPDGHSMNSYAHSKGALAFGSSNGFWMVSSVSEFPALVSKGYEYKPPQLKFGQIILCVTLAKSMKSIIKSVFQTTNPYIYDSKGFTFNSGNSTTYEKRFKTEGNVPLTVFAKSANFGKGKYNLNNDVQIQYMKLSNFTFMNW</sequence>
<protein>
    <recommendedName>
        <fullName evidence="5">Plancitoxin-1</fullName>
    </recommendedName>
</protein>
<evidence type="ECO:0000256" key="2">
    <source>
        <dbReference type="ARBA" id="ARBA00022801"/>
    </source>
</evidence>
<name>A0A8W8NVK9_MAGGI</name>
<dbReference type="InterPro" id="IPR004947">
    <property type="entry name" value="DNase_II"/>
</dbReference>
<dbReference type="PANTHER" id="PTHR10858">
    <property type="entry name" value="DEOXYRIBONUCLEASE II"/>
    <property type="match status" value="1"/>
</dbReference>
<dbReference type="Pfam" id="PF03265">
    <property type="entry name" value="DNase_II"/>
    <property type="match status" value="1"/>
</dbReference>
<dbReference type="PANTHER" id="PTHR10858:SF23">
    <property type="entry name" value="DEOXYRIBONUCLEASE II"/>
    <property type="match status" value="1"/>
</dbReference>
<proteinExistence type="inferred from homology"/>
<reference evidence="3" key="1">
    <citation type="submission" date="2022-08" db="UniProtKB">
        <authorList>
            <consortium name="EnsemblMetazoa"/>
        </authorList>
    </citation>
    <scope>IDENTIFICATION</scope>
    <source>
        <strain evidence="3">05x7-T-G4-1.051#20</strain>
    </source>
</reference>
<evidence type="ECO:0000313" key="3">
    <source>
        <dbReference type="EnsemblMetazoa" id="G8555.1:cds"/>
    </source>
</evidence>
<keyword evidence="2" id="KW-0378">Hydrolase</keyword>
<keyword evidence="4" id="KW-1185">Reference proteome</keyword>
<dbReference type="GO" id="GO:0004531">
    <property type="term" value="F:deoxyribonuclease II activity"/>
    <property type="evidence" value="ECO:0007669"/>
    <property type="project" value="InterPro"/>
</dbReference>
<organism evidence="3 4">
    <name type="scientific">Magallana gigas</name>
    <name type="common">Pacific oyster</name>
    <name type="synonym">Crassostrea gigas</name>
    <dbReference type="NCBI Taxonomy" id="29159"/>
    <lineage>
        <taxon>Eukaryota</taxon>
        <taxon>Metazoa</taxon>
        <taxon>Spiralia</taxon>
        <taxon>Lophotrochozoa</taxon>
        <taxon>Mollusca</taxon>
        <taxon>Bivalvia</taxon>
        <taxon>Autobranchia</taxon>
        <taxon>Pteriomorphia</taxon>
        <taxon>Ostreida</taxon>
        <taxon>Ostreoidea</taxon>
        <taxon>Ostreidae</taxon>
        <taxon>Magallana</taxon>
    </lineage>
</organism>
<accession>A0A8W8NVK9</accession>
<evidence type="ECO:0008006" key="5">
    <source>
        <dbReference type="Google" id="ProtNLM"/>
    </source>
</evidence>
<dbReference type="AlphaFoldDB" id="A0A8W8NVK9"/>
<dbReference type="EnsemblMetazoa" id="G8555.1">
    <property type="protein sequence ID" value="G8555.1:cds"/>
    <property type="gene ID" value="G8555"/>
</dbReference>
<dbReference type="GO" id="GO:0006309">
    <property type="term" value="P:apoptotic DNA fragmentation"/>
    <property type="evidence" value="ECO:0007669"/>
    <property type="project" value="TreeGrafter"/>
</dbReference>
<dbReference type="Proteomes" id="UP000005408">
    <property type="component" value="Unassembled WGS sequence"/>
</dbReference>